<keyword evidence="7 11" id="KW-0560">Oxidoreductase</keyword>
<dbReference type="Proteomes" id="UP000758856">
    <property type="component" value="Unassembled WGS sequence"/>
</dbReference>
<dbReference type="Proteomes" id="UP001143400">
    <property type="component" value="Unassembled WGS sequence"/>
</dbReference>
<dbReference type="SUPFAM" id="SSF52518">
    <property type="entry name" value="Thiamin diphosphate-binding fold (THDP-binding)"/>
    <property type="match status" value="1"/>
</dbReference>
<accession>A0A9W6ITD6</accession>
<proteinExistence type="predicted"/>
<dbReference type="SUPFAM" id="SSF51230">
    <property type="entry name" value="Single hybrid motif"/>
    <property type="match status" value="1"/>
</dbReference>
<feature type="domain" description="Lipoyl-binding" evidence="13">
    <location>
        <begin position="2"/>
        <end position="78"/>
    </location>
</feature>
<reference evidence="15 16" key="2">
    <citation type="submission" date="2021-01" db="EMBL/GenBank/DDBJ databases">
        <title>Genomic Encyclopedia of Type Strains, Phase IV (KMG-IV): sequencing the most valuable type-strain genomes for metagenomic binning, comparative biology and taxonomic classification.</title>
        <authorList>
            <person name="Goeker M."/>
        </authorList>
    </citation>
    <scope>NUCLEOTIDE SEQUENCE [LARGE SCALE GENOMIC DNA]</scope>
    <source>
        <strain evidence="15 16">DSM 6130</strain>
    </source>
</reference>
<comment type="function">
    <text evidence="10">The pyruvate dehydrogenase complex catalyzes the overall conversion of pyruvate to acetyl-CoA and CO(2). It contains multiple copies of three enzymatic components: pyruvate dehydrogenase (E1), dihydrolipoamide acetyltransferase (E2) and lipoamide dehydrogenase (E3).</text>
</comment>
<dbReference type="SMART" id="SM00861">
    <property type="entry name" value="Transket_pyr"/>
    <property type="match status" value="1"/>
</dbReference>
<dbReference type="Pfam" id="PF02779">
    <property type="entry name" value="Transket_pyr"/>
    <property type="match status" value="1"/>
</dbReference>
<feature type="region of interest" description="Disordered" evidence="12">
    <location>
        <begin position="87"/>
        <end position="147"/>
    </location>
</feature>
<dbReference type="InterPro" id="IPR009014">
    <property type="entry name" value="Transketo_C/PFOR_II"/>
</dbReference>
<comment type="subunit">
    <text evidence="3">Heterodimer of an alpha and a beta chain.</text>
</comment>
<name>A0A9W6ITD6_9HYPH</name>
<keyword evidence="8 11" id="KW-0786">Thiamine pyrophosphate</keyword>
<evidence type="ECO:0000256" key="7">
    <source>
        <dbReference type="ARBA" id="ARBA00023002"/>
    </source>
</evidence>
<keyword evidence="6" id="KW-0450">Lipoyl</keyword>
<evidence type="ECO:0000256" key="6">
    <source>
        <dbReference type="ARBA" id="ARBA00022823"/>
    </source>
</evidence>
<evidence type="ECO:0000259" key="13">
    <source>
        <dbReference type="PROSITE" id="PS50968"/>
    </source>
</evidence>
<dbReference type="RefSeq" id="WP_204948479.1">
    <property type="nucleotide sequence ID" value="NZ_BSFF01000002.1"/>
</dbReference>
<dbReference type="InterPro" id="IPR029061">
    <property type="entry name" value="THDP-binding"/>
</dbReference>
<dbReference type="EMBL" id="JAFBCY010000001">
    <property type="protein sequence ID" value="MBM7850005.1"/>
    <property type="molecule type" value="Genomic_DNA"/>
</dbReference>
<dbReference type="EC" id="1.2.4.1" evidence="4 11"/>
<dbReference type="GO" id="GO:0006086">
    <property type="term" value="P:pyruvate decarboxylation to acetyl-CoA"/>
    <property type="evidence" value="ECO:0007669"/>
    <property type="project" value="InterPro"/>
</dbReference>
<dbReference type="InterPro" id="IPR033248">
    <property type="entry name" value="Transketolase_C"/>
</dbReference>
<comment type="cofactor">
    <cofactor evidence="2 11">
        <name>thiamine diphosphate</name>
        <dbReference type="ChEBI" id="CHEBI:58937"/>
    </cofactor>
</comment>
<dbReference type="Gene3D" id="2.40.50.100">
    <property type="match status" value="1"/>
</dbReference>
<dbReference type="NCBIfam" id="NF008854">
    <property type="entry name" value="PRK11892.1"/>
    <property type="match status" value="1"/>
</dbReference>
<dbReference type="FunFam" id="2.40.50.100:FF:000010">
    <property type="entry name" value="Acetyltransferase component of pyruvate dehydrogenase complex"/>
    <property type="match status" value="1"/>
</dbReference>
<dbReference type="InterPro" id="IPR011053">
    <property type="entry name" value="Single_hybrid_motif"/>
</dbReference>
<dbReference type="PANTHER" id="PTHR11624:SF96">
    <property type="entry name" value="PYRUVATE DEHYDROGENASE E1 COMPONENT SUBUNIT BETA, MITOCHONDRIAL"/>
    <property type="match status" value="1"/>
</dbReference>
<dbReference type="CDD" id="cd07036">
    <property type="entry name" value="TPP_PYR_E1-PDHc-beta_like"/>
    <property type="match status" value="1"/>
</dbReference>
<dbReference type="Pfam" id="PF02780">
    <property type="entry name" value="Transketolase_C"/>
    <property type="match status" value="1"/>
</dbReference>
<dbReference type="Pfam" id="PF00364">
    <property type="entry name" value="Biotin_lipoyl"/>
    <property type="match status" value="1"/>
</dbReference>
<dbReference type="InterPro" id="IPR005475">
    <property type="entry name" value="Transketolase-like_Pyr-bd"/>
</dbReference>
<evidence type="ECO:0000256" key="8">
    <source>
        <dbReference type="ARBA" id="ARBA00023052"/>
    </source>
</evidence>
<protein>
    <recommendedName>
        <fullName evidence="5 11">Pyruvate dehydrogenase E1 component subunit beta</fullName>
        <ecNumber evidence="4 11">1.2.4.1</ecNumber>
    </recommendedName>
</protein>
<dbReference type="InterPro" id="IPR003016">
    <property type="entry name" value="2-oxoA_DH_lipoyl-BS"/>
</dbReference>
<evidence type="ECO:0000256" key="2">
    <source>
        <dbReference type="ARBA" id="ARBA00001964"/>
    </source>
</evidence>
<comment type="caution">
    <text evidence="14">The sequence shown here is derived from an EMBL/GenBank/DDBJ whole genome shotgun (WGS) entry which is preliminary data.</text>
</comment>
<reference evidence="14" key="3">
    <citation type="submission" date="2023-01" db="EMBL/GenBank/DDBJ databases">
        <authorList>
            <person name="Sun Q."/>
            <person name="Evtushenko L."/>
        </authorList>
    </citation>
    <scope>NUCLEOTIDE SEQUENCE</scope>
    <source>
        <strain evidence="14">VKM B-1606</strain>
    </source>
</reference>
<keyword evidence="16" id="KW-1185">Reference proteome</keyword>
<reference evidence="14" key="1">
    <citation type="journal article" date="2014" name="Int. J. Syst. Evol. Microbiol.">
        <title>Complete genome sequence of Corynebacterium casei LMG S-19264T (=DSM 44701T), isolated from a smear-ripened cheese.</title>
        <authorList>
            <consortium name="US DOE Joint Genome Institute (JGI-PGF)"/>
            <person name="Walter F."/>
            <person name="Albersmeier A."/>
            <person name="Kalinowski J."/>
            <person name="Ruckert C."/>
        </authorList>
    </citation>
    <scope>NUCLEOTIDE SEQUENCE</scope>
    <source>
        <strain evidence="14">VKM B-1606</strain>
    </source>
</reference>
<evidence type="ECO:0000256" key="5">
    <source>
        <dbReference type="ARBA" id="ARBA00016138"/>
    </source>
</evidence>
<evidence type="ECO:0000313" key="14">
    <source>
        <dbReference type="EMBL" id="GLK55297.1"/>
    </source>
</evidence>
<dbReference type="InterPro" id="IPR027110">
    <property type="entry name" value="PDHB_mito-type"/>
</dbReference>
<dbReference type="FunFam" id="3.40.50.920:FF:000001">
    <property type="entry name" value="Pyruvate dehydrogenase E1 beta subunit"/>
    <property type="match status" value="1"/>
</dbReference>
<comment type="function">
    <text evidence="11">The pyruvate dehydrogenase complex catalyzes the overall conversion of pyruvate to acetyl-CoA and CO2.</text>
</comment>
<dbReference type="SUPFAM" id="SSF52922">
    <property type="entry name" value="TK C-terminal domain-like"/>
    <property type="match status" value="1"/>
</dbReference>
<dbReference type="Gene3D" id="3.40.50.970">
    <property type="match status" value="1"/>
</dbReference>
<evidence type="ECO:0000256" key="9">
    <source>
        <dbReference type="ARBA" id="ARBA00023317"/>
    </source>
</evidence>
<keyword evidence="9 11" id="KW-0670">Pyruvate</keyword>
<evidence type="ECO:0000313" key="15">
    <source>
        <dbReference type="EMBL" id="MBM7850005.1"/>
    </source>
</evidence>
<sequence>MPIEVLMPALSPTMEAGKLAKWLKKEGDAVKSGDVIAEIETDKATMEVEAVDEGVLGKILIADGSEDVKVNTPIALILTDGEDESALANGASTSAPKDEAPKTEAKNEALAETEAKSDGKPASGVGKVESAAANPPAPEVLPEPDVPEGTEMVMTTVRDALRDAMLEEMRADERVFLMGEEVAEYQGAYKVSQGLLEEFGAERVIDTPITEHGFAGVGVGAALAGLKPIVEFMTFNFAMQAIDQIINSAAKTLYMSGGQMGCSIVFRGANGAAARVGAQHSQDYASWYSNVPGLTVLAPYTAADAKGLLKAAIRDNNTVIFLENEILYGQSFPVPKLDDYVVPIGKAKIARPGKDVTIVAWSIGMTYALKAAEELAKDGVDAEVIDLRTIRPMDTDTIIESVKKTGRLVTVEEGWAQSGVGAEISARVMERAFDWLDAPVTRVSGKDVPMPYAANLEKLALPSVAEVVEAAKAVCYRD</sequence>
<comment type="cofactor">
    <cofactor evidence="1">
        <name>(R)-lipoate</name>
        <dbReference type="ChEBI" id="CHEBI:83088"/>
    </cofactor>
</comment>
<dbReference type="AlphaFoldDB" id="A0A9W6ITD6"/>
<comment type="catalytic activity">
    <reaction evidence="11">
        <text>N(6)-[(R)-lipoyl]-L-lysyl-[protein] + pyruvate + H(+) = N(6)-[(R)-S(8)-acetyldihydrolipoyl]-L-lysyl-[protein] + CO2</text>
        <dbReference type="Rhea" id="RHEA:19189"/>
        <dbReference type="Rhea" id="RHEA-COMP:10474"/>
        <dbReference type="Rhea" id="RHEA-COMP:10478"/>
        <dbReference type="ChEBI" id="CHEBI:15361"/>
        <dbReference type="ChEBI" id="CHEBI:15378"/>
        <dbReference type="ChEBI" id="CHEBI:16526"/>
        <dbReference type="ChEBI" id="CHEBI:83099"/>
        <dbReference type="ChEBI" id="CHEBI:83111"/>
        <dbReference type="EC" id="1.2.4.1"/>
    </reaction>
</comment>
<gene>
    <name evidence="14" type="primary">pdhB</name>
    <name evidence="14" type="ORF">GCM10008170_13160</name>
    <name evidence="15" type="ORF">JOD31_000217</name>
</gene>
<evidence type="ECO:0000256" key="3">
    <source>
        <dbReference type="ARBA" id="ARBA00011870"/>
    </source>
</evidence>
<dbReference type="PROSITE" id="PS00189">
    <property type="entry name" value="LIPOYL"/>
    <property type="match status" value="1"/>
</dbReference>
<evidence type="ECO:0000256" key="10">
    <source>
        <dbReference type="ARBA" id="ARBA00025211"/>
    </source>
</evidence>
<evidence type="ECO:0000256" key="11">
    <source>
        <dbReference type="RuleBase" id="RU364074"/>
    </source>
</evidence>
<dbReference type="GO" id="GO:0004739">
    <property type="term" value="F:pyruvate dehydrogenase (acetyl-transferring) activity"/>
    <property type="evidence" value="ECO:0007669"/>
    <property type="project" value="UniProtKB-UniRule"/>
</dbReference>
<evidence type="ECO:0000256" key="12">
    <source>
        <dbReference type="SAM" id="MobiDB-lite"/>
    </source>
</evidence>
<evidence type="ECO:0000256" key="1">
    <source>
        <dbReference type="ARBA" id="ARBA00001938"/>
    </source>
</evidence>
<dbReference type="PROSITE" id="PS50968">
    <property type="entry name" value="BIOTINYL_LIPOYL"/>
    <property type="match status" value="1"/>
</dbReference>
<feature type="compositionally biased region" description="Basic and acidic residues" evidence="12">
    <location>
        <begin position="96"/>
        <end position="119"/>
    </location>
</feature>
<dbReference type="EMBL" id="BSFF01000002">
    <property type="protein sequence ID" value="GLK55297.1"/>
    <property type="molecule type" value="Genomic_DNA"/>
</dbReference>
<dbReference type="NCBIfam" id="NF006667">
    <property type="entry name" value="PRK09212.1"/>
    <property type="match status" value="1"/>
</dbReference>
<evidence type="ECO:0000313" key="16">
    <source>
        <dbReference type="Proteomes" id="UP000758856"/>
    </source>
</evidence>
<evidence type="ECO:0000256" key="4">
    <source>
        <dbReference type="ARBA" id="ARBA00012281"/>
    </source>
</evidence>
<dbReference type="InterPro" id="IPR000089">
    <property type="entry name" value="Biotin_lipoyl"/>
</dbReference>
<dbReference type="PANTHER" id="PTHR11624">
    <property type="entry name" value="DEHYDROGENASE RELATED"/>
    <property type="match status" value="1"/>
</dbReference>
<dbReference type="FunFam" id="3.40.50.970:FF:000001">
    <property type="entry name" value="Pyruvate dehydrogenase E1 beta subunit"/>
    <property type="match status" value="1"/>
</dbReference>
<evidence type="ECO:0000313" key="17">
    <source>
        <dbReference type="Proteomes" id="UP001143400"/>
    </source>
</evidence>
<dbReference type="CDD" id="cd06849">
    <property type="entry name" value="lipoyl_domain"/>
    <property type="match status" value="1"/>
</dbReference>
<organism evidence="14 17">
    <name type="scientific">Methylopila capsulata</name>
    <dbReference type="NCBI Taxonomy" id="61654"/>
    <lineage>
        <taxon>Bacteria</taxon>
        <taxon>Pseudomonadati</taxon>
        <taxon>Pseudomonadota</taxon>
        <taxon>Alphaproteobacteria</taxon>
        <taxon>Hyphomicrobiales</taxon>
        <taxon>Methylopilaceae</taxon>
        <taxon>Methylopila</taxon>
    </lineage>
</organism>
<dbReference type="Gene3D" id="3.40.50.920">
    <property type="match status" value="1"/>
</dbReference>